<evidence type="ECO:0000313" key="4">
    <source>
        <dbReference type="Proteomes" id="UP000276215"/>
    </source>
</evidence>
<keyword evidence="4" id="KW-1185">Reference proteome</keyword>
<evidence type="ECO:0000259" key="2">
    <source>
        <dbReference type="Pfam" id="PF24883"/>
    </source>
</evidence>
<dbReference type="AlphaFoldDB" id="A0A3N4J9N2"/>
<sequence>MSDEKRQILEWLSPLAPRERHQTVSDDRVDGVGDWVLQTREFKQWHTSEDQDVSRVLFCYGDPGVGKTYLSSLVIDTLCDEIGGDNMAVASVYCDFHAHKDQTATTVLGVLLKQVVAGIEPIPSEIKNAFESAKKQVDGRTLRLPEIRVMLVKSLSYLRRGFICIDALDEFPQKGRPELWDSLRYIIRECPNTRLFITGRPHIKDEVRRYFGEGAAVLPIKPTTEDIVRYLEMRLDKDPDAEIMDESLRADILKVIPATISEIFLLVSLIVDAILDQTTLHLRKQTFLKMTKGLGLHDAYTTTLDRIQQQKGSKAKLGLETLMWISRSERLLKEQELCHALAVEVGTIDLSVENVPSIKTLLGCTLGLVMIDPVSSTVRLIHFTLQEYLGTHVNLFVTPHSMMAEICLTYLNFRSI</sequence>
<reference evidence="3 4" key="1">
    <citation type="journal article" date="2018" name="Nat. Ecol. Evol.">
        <title>Pezizomycetes genomes reveal the molecular basis of ectomycorrhizal truffle lifestyle.</title>
        <authorList>
            <person name="Murat C."/>
            <person name="Payen T."/>
            <person name="Noel B."/>
            <person name="Kuo A."/>
            <person name="Morin E."/>
            <person name="Chen J."/>
            <person name="Kohler A."/>
            <person name="Krizsan K."/>
            <person name="Balestrini R."/>
            <person name="Da Silva C."/>
            <person name="Montanini B."/>
            <person name="Hainaut M."/>
            <person name="Levati E."/>
            <person name="Barry K.W."/>
            <person name="Belfiori B."/>
            <person name="Cichocki N."/>
            <person name="Clum A."/>
            <person name="Dockter R.B."/>
            <person name="Fauchery L."/>
            <person name="Guy J."/>
            <person name="Iotti M."/>
            <person name="Le Tacon F."/>
            <person name="Lindquist E.A."/>
            <person name="Lipzen A."/>
            <person name="Malagnac F."/>
            <person name="Mello A."/>
            <person name="Molinier V."/>
            <person name="Miyauchi S."/>
            <person name="Poulain J."/>
            <person name="Riccioni C."/>
            <person name="Rubini A."/>
            <person name="Sitrit Y."/>
            <person name="Splivallo R."/>
            <person name="Traeger S."/>
            <person name="Wang M."/>
            <person name="Zifcakova L."/>
            <person name="Wipf D."/>
            <person name="Zambonelli A."/>
            <person name="Paolocci F."/>
            <person name="Nowrousian M."/>
            <person name="Ottonello S."/>
            <person name="Baldrian P."/>
            <person name="Spatafora J.W."/>
            <person name="Henrissat B."/>
            <person name="Nagy L.G."/>
            <person name="Aury J.M."/>
            <person name="Wincker P."/>
            <person name="Grigoriev I.V."/>
            <person name="Bonfante P."/>
            <person name="Martin F.M."/>
        </authorList>
    </citation>
    <scope>NUCLEOTIDE SEQUENCE [LARGE SCALE GENOMIC DNA]</scope>
    <source>
        <strain evidence="3 4">120613-1</strain>
    </source>
</reference>
<evidence type="ECO:0000256" key="1">
    <source>
        <dbReference type="ARBA" id="ARBA00022737"/>
    </source>
</evidence>
<feature type="domain" description="Nephrocystin 3-like N-terminal" evidence="2">
    <location>
        <begin position="31"/>
        <end position="200"/>
    </location>
</feature>
<dbReference type="Pfam" id="PF24883">
    <property type="entry name" value="NPHP3_N"/>
    <property type="match status" value="1"/>
</dbReference>
<dbReference type="InterPro" id="IPR056884">
    <property type="entry name" value="NPHP3-like_N"/>
</dbReference>
<gene>
    <name evidence="3" type="ORF">L873DRAFT_1705910</name>
</gene>
<dbReference type="PANTHER" id="PTHR10039:SF15">
    <property type="entry name" value="NACHT DOMAIN-CONTAINING PROTEIN"/>
    <property type="match status" value="1"/>
</dbReference>
<dbReference type="PANTHER" id="PTHR10039">
    <property type="entry name" value="AMELOGENIN"/>
    <property type="match status" value="1"/>
</dbReference>
<evidence type="ECO:0000313" key="3">
    <source>
        <dbReference type="EMBL" id="RPA93341.1"/>
    </source>
</evidence>
<organism evidence="3 4">
    <name type="scientific">Choiromyces venosus 120613-1</name>
    <dbReference type="NCBI Taxonomy" id="1336337"/>
    <lineage>
        <taxon>Eukaryota</taxon>
        <taxon>Fungi</taxon>
        <taxon>Dikarya</taxon>
        <taxon>Ascomycota</taxon>
        <taxon>Pezizomycotina</taxon>
        <taxon>Pezizomycetes</taxon>
        <taxon>Pezizales</taxon>
        <taxon>Tuberaceae</taxon>
        <taxon>Choiromyces</taxon>
    </lineage>
</organism>
<protein>
    <recommendedName>
        <fullName evidence="2">Nephrocystin 3-like N-terminal domain-containing protein</fullName>
    </recommendedName>
</protein>
<dbReference type="EMBL" id="ML120455">
    <property type="protein sequence ID" value="RPA93341.1"/>
    <property type="molecule type" value="Genomic_DNA"/>
</dbReference>
<accession>A0A3N4J9N2</accession>
<name>A0A3N4J9N2_9PEZI</name>
<dbReference type="STRING" id="1336337.A0A3N4J9N2"/>
<dbReference type="Proteomes" id="UP000276215">
    <property type="component" value="Unassembled WGS sequence"/>
</dbReference>
<dbReference type="OrthoDB" id="1577640at2759"/>
<proteinExistence type="predicted"/>
<dbReference type="SUPFAM" id="SSF52540">
    <property type="entry name" value="P-loop containing nucleoside triphosphate hydrolases"/>
    <property type="match status" value="1"/>
</dbReference>
<keyword evidence="1" id="KW-0677">Repeat</keyword>
<feature type="non-terminal residue" evidence="3">
    <location>
        <position position="416"/>
    </location>
</feature>
<dbReference type="InterPro" id="IPR027417">
    <property type="entry name" value="P-loop_NTPase"/>
</dbReference>
<dbReference type="Gene3D" id="3.40.50.300">
    <property type="entry name" value="P-loop containing nucleotide triphosphate hydrolases"/>
    <property type="match status" value="1"/>
</dbReference>